<protein>
    <submittedName>
        <fullName evidence="2">Uncharacterized protein</fullName>
    </submittedName>
</protein>
<accession>A0A085M8X9</accession>
<feature type="compositionally biased region" description="Polar residues" evidence="1">
    <location>
        <begin position="1"/>
        <end position="27"/>
    </location>
</feature>
<proteinExistence type="predicted"/>
<sequence length="45" mass="5130">MTNYTTSFDDYGQPQEQRTITESQSTDQRIDKGGTAETHAVHKQQ</sequence>
<dbReference type="EMBL" id="KL363214">
    <property type="protein sequence ID" value="KFD53675.1"/>
    <property type="molecule type" value="Genomic_DNA"/>
</dbReference>
<dbReference type="EMBL" id="KL367477">
    <property type="protein sequence ID" value="KFD72387.1"/>
    <property type="molecule type" value="Genomic_DNA"/>
</dbReference>
<dbReference type="AlphaFoldDB" id="A0A085M8X9"/>
<evidence type="ECO:0000313" key="3">
    <source>
        <dbReference type="EMBL" id="KFD72387.1"/>
    </source>
</evidence>
<evidence type="ECO:0000313" key="2">
    <source>
        <dbReference type="EMBL" id="KFD53675.1"/>
    </source>
</evidence>
<dbReference type="Proteomes" id="UP000030758">
    <property type="component" value="Unassembled WGS sequence"/>
</dbReference>
<keyword evidence="4" id="KW-1185">Reference proteome</keyword>
<feature type="region of interest" description="Disordered" evidence="1">
    <location>
        <begin position="1"/>
        <end position="45"/>
    </location>
</feature>
<organism evidence="2 4">
    <name type="scientific">Trichuris suis</name>
    <name type="common">pig whipworm</name>
    <dbReference type="NCBI Taxonomy" id="68888"/>
    <lineage>
        <taxon>Eukaryota</taxon>
        <taxon>Metazoa</taxon>
        <taxon>Ecdysozoa</taxon>
        <taxon>Nematoda</taxon>
        <taxon>Enoplea</taxon>
        <taxon>Dorylaimia</taxon>
        <taxon>Trichinellida</taxon>
        <taxon>Trichuridae</taxon>
        <taxon>Trichuris</taxon>
    </lineage>
</organism>
<gene>
    <name evidence="2" type="ORF">M513_05380</name>
    <name evidence="3" type="ORF">M514_05380</name>
</gene>
<dbReference type="Proteomes" id="UP000030764">
    <property type="component" value="Unassembled WGS sequence"/>
</dbReference>
<evidence type="ECO:0000313" key="4">
    <source>
        <dbReference type="Proteomes" id="UP000030764"/>
    </source>
</evidence>
<name>A0A085M8X9_9BILA</name>
<reference evidence="2 4" key="1">
    <citation type="journal article" date="2014" name="Nat. Genet.">
        <title>Genome and transcriptome of the porcine whipworm Trichuris suis.</title>
        <authorList>
            <person name="Jex A.R."/>
            <person name="Nejsum P."/>
            <person name="Schwarz E.M."/>
            <person name="Hu L."/>
            <person name="Young N.D."/>
            <person name="Hall R.S."/>
            <person name="Korhonen P.K."/>
            <person name="Liao S."/>
            <person name="Thamsborg S."/>
            <person name="Xia J."/>
            <person name="Xu P."/>
            <person name="Wang S."/>
            <person name="Scheerlinck J.P."/>
            <person name="Hofmann A."/>
            <person name="Sternberg P.W."/>
            <person name="Wang J."/>
            <person name="Gasser R.B."/>
        </authorList>
    </citation>
    <scope>NUCLEOTIDE SEQUENCE [LARGE SCALE GENOMIC DNA]</scope>
    <source>
        <strain evidence="3">DCEP-RM93F</strain>
        <strain evidence="2">DCEP-RM93M</strain>
    </source>
</reference>
<evidence type="ECO:0000256" key="1">
    <source>
        <dbReference type="SAM" id="MobiDB-lite"/>
    </source>
</evidence>